<comment type="similarity">
    <text evidence="1 12">Belongs to the carbohydrate kinase PfkB family.</text>
</comment>
<dbReference type="GO" id="GO:0005524">
    <property type="term" value="F:ATP binding"/>
    <property type="evidence" value="ECO:0007669"/>
    <property type="project" value="UniProtKB-KW"/>
</dbReference>
<dbReference type="InterPro" id="IPR011877">
    <property type="entry name" value="Ribokinase"/>
</dbReference>
<reference evidence="14 15" key="1">
    <citation type="journal article" date="2013" name="PLoS Genet.">
        <title>Distinctive expansion of potential virulence genes in the genome of the oomycete fish pathogen Saprolegnia parasitica.</title>
        <authorList>
            <person name="Jiang R.H."/>
            <person name="de Bruijn I."/>
            <person name="Haas B.J."/>
            <person name="Belmonte R."/>
            <person name="Lobach L."/>
            <person name="Christie J."/>
            <person name="van den Ackerveken G."/>
            <person name="Bottin A."/>
            <person name="Bulone V."/>
            <person name="Diaz-Moreno S.M."/>
            <person name="Dumas B."/>
            <person name="Fan L."/>
            <person name="Gaulin E."/>
            <person name="Govers F."/>
            <person name="Grenville-Briggs L.J."/>
            <person name="Horner N.R."/>
            <person name="Levin J.Z."/>
            <person name="Mammella M."/>
            <person name="Meijer H.J."/>
            <person name="Morris P."/>
            <person name="Nusbaum C."/>
            <person name="Oome S."/>
            <person name="Phillips A.J."/>
            <person name="van Rooyen D."/>
            <person name="Rzeszutek E."/>
            <person name="Saraiva M."/>
            <person name="Secombes C.J."/>
            <person name="Seidl M.F."/>
            <person name="Snel B."/>
            <person name="Stassen J.H."/>
            <person name="Sykes S."/>
            <person name="Tripathy S."/>
            <person name="van den Berg H."/>
            <person name="Vega-Arreguin J.C."/>
            <person name="Wawra S."/>
            <person name="Young S.K."/>
            <person name="Zeng Q."/>
            <person name="Dieguez-Uribeondo J."/>
            <person name="Russ C."/>
            <person name="Tyler B.M."/>
            <person name="van West P."/>
        </authorList>
    </citation>
    <scope>NUCLEOTIDE SEQUENCE [LARGE SCALE GENOMIC DNA]</scope>
    <source>
        <strain evidence="14 15">CBS 223.65</strain>
    </source>
</reference>
<evidence type="ECO:0000256" key="11">
    <source>
        <dbReference type="ARBA" id="ARBA00023277"/>
    </source>
</evidence>
<dbReference type="CDD" id="cd01174">
    <property type="entry name" value="ribokinase"/>
    <property type="match status" value="1"/>
</dbReference>
<keyword evidence="9" id="KW-0460">Magnesium</keyword>
<evidence type="ECO:0000256" key="6">
    <source>
        <dbReference type="ARBA" id="ARBA00022741"/>
    </source>
</evidence>
<dbReference type="Gene3D" id="3.40.1190.20">
    <property type="match status" value="1"/>
</dbReference>
<evidence type="ECO:0000256" key="3">
    <source>
        <dbReference type="ARBA" id="ARBA00016943"/>
    </source>
</evidence>
<keyword evidence="6" id="KW-0547">Nucleotide-binding</keyword>
<evidence type="ECO:0000256" key="10">
    <source>
        <dbReference type="ARBA" id="ARBA00022958"/>
    </source>
</evidence>
<dbReference type="InterPro" id="IPR002173">
    <property type="entry name" value="Carboh/pur_kinase_PfkB_CS"/>
</dbReference>
<evidence type="ECO:0000256" key="2">
    <source>
        <dbReference type="ARBA" id="ARBA00012035"/>
    </source>
</evidence>
<dbReference type="EMBL" id="KK583192">
    <property type="protein sequence ID" value="KDO33905.1"/>
    <property type="molecule type" value="Genomic_DNA"/>
</dbReference>
<dbReference type="STRING" id="695850.A0A067CXB7"/>
<dbReference type="PANTHER" id="PTHR10584">
    <property type="entry name" value="SUGAR KINASE"/>
    <property type="match status" value="1"/>
</dbReference>
<proteinExistence type="inferred from homology"/>
<evidence type="ECO:0000256" key="1">
    <source>
        <dbReference type="ARBA" id="ARBA00010688"/>
    </source>
</evidence>
<evidence type="ECO:0000256" key="5">
    <source>
        <dbReference type="ARBA" id="ARBA00022723"/>
    </source>
</evidence>
<evidence type="ECO:0000256" key="7">
    <source>
        <dbReference type="ARBA" id="ARBA00022777"/>
    </source>
</evidence>
<feature type="domain" description="Carbohydrate kinase PfkB" evidence="13">
    <location>
        <begin position="295"/>
        <end position="564"/>
    </location>
</feature>
<keyword evidence="5" id="KW-0479">Metal-binding</keyword>
<dbReference type="RefSeq" id="XP_012195541.1">
    <property type="nucleotide sequence ID" value="XM_012340151.1"/>
</dbReference>
<evidence type="ECO:0000313" key="15">
    <source>
        <dbReference type="Proteomes" id="UP000030745"/>
    </source>
</evidence>
<dbReference type="PROSITE" id="PS00584">
    <property type="entry name" value="PFKB_KINASES_2"/>
    <property type="match status" value="1"/>
</dbReference>
<dbReference type="InterPro" id="IPR029056">
    <property type="entry name" value="Ribokinase-like"/>
</dbReference>
<evidence type="ECO:0000313" key="14">
    <source>
        <dbReference type="EMBL" id="KDO33905.1"/>
    </source>
</evidence>
<dbReference type="SUPFAM" id="SSF51197">
    <property type="entry name" value="Clavaminate synthase-like"/>
    <property type="match status" value="1"/>
</dbReference>
<keyword evidence="15" id="KW-1185">Reference proteome</keyword>
<evidence type="ECO:0000259" key="13">
    <source>
        <dbReference type="Pfam" id="PF00294"/>
    </source>
</evidence>
<name>A0A067CXB7_SAPPC</name>
<dbReference type="KEGG" id="spar:SPRG_01785"/>
<gene>
    <name evidence="14" type="ORF">SPRG_01785</name>
</gene>
<dbReference type="VEuPathDB" id="FungiDB:SPRG_01785"/>
<dbReference type="GO" id="GO:0046872">
    <property type="term" value="F:metal ion binding"/>
    <property type="evidence" value="ECO:0007669"/>
    <property type="project" value="UniProtKB-KW"/>
</dbReference>
<organism evidence="14 15">
    <name type="scientific">Saprolegnia parasitica (strain CBS 223.65)</name>
    <dbReference type="NCBI Taxonomy" id="695850"/>
    <lineage>
        <taxon>Eukaryota</taxon>
        <taxon>Sar</taxon>
        <taxon>Stramenopiles</taxon>
        <taxon>Oomycota</taxon>
        <taxon>Saprolegniomycetes</taxon>
        <taxon>Saprolegniales</taxon>
        <taxon>Saprolegniaceae</taxon>
        <taxon>Saprolegnia</taxon>
    </lineage>
</organism>
<keyword evidence="7 12" id="KW-0418">Kinase</keyword>
<keyword evidence="11" id="KW-0119">Carbohydrate metabolism</keyword>
<dbReference type="PRINTS" id="PR00990">
    <property type="entry name" value="RIBOKINASE"/>
</dbReference>
<dbReference type="InterPro" id="IPR011611">
    <property type="entry name" value="PfkB_dom"/>
</dbReference>
<dbReference type="PANTHER" id="PTHR10584:SF166">
    <property type="entry name" value="RIBOKINASE"/>
    <property type="match status" value="1"/>
</dbReference>
<dbReference type="Pfam" id="PF00294">
    <property type="entry name" value="PfkB"/>
    <property type="match status" value="1"/>
</dbReference>
<dbReference type="SUPFAM" id="SSF53613">
    <property type="entry name" value="Ribokinase-like"/>
    <property type="match status" value="1"/>
</dbReference>
<keyword evidence="8" id="KW-0067">ATP-binding</keyword>
<dbReference type="AlphaFoldDB" id="A0A067CXB7"/>
<keyword evidence="4 12" id="KW-0808">Transferase</keyword>
<sequence>MLSLTQIEQFLDTGVLVVDDVLTPSEVASARASLHDELKSYGVDHDDLPATAVNLKLLSSTGGAGGILDLFYPSWRLTVAEHPRVFKAMSELWAATYASGELDLFRHPFGEFNATEGYIYVNRVCYRVPDAISSGAVDGVSKRKSKKQLQRSLTPHVDCCPTNMYATGKEFPRWRPIQCITALTDNLDASTGGFEAVRGFHKEFAGYFATAGHASADARPPVCLGDFSPLRMQEDNRVISRYEHIPCRAGSVIFFDWRIPHANSYRHVGSIPREVIYTGFLPRVPINEAYAKEQLRRATGSRCLIGGKGSNQAVAASHAGAPTTFLGQFGDDYASRMQAHLRDAGVTVDASSTVHTDVVSGQATIFLMPSGENAIVIVPGANAAWPTELSPSSKASIRNASVVLLQCEIPHRVNRLVAMEAKAAGAIVLWDLGGEERAIDADFLQYVDYMCPNETELQRCIGASAPLLTLDDVVRAAKMLQDTYHRTALLVSRGSSGAVLIAEDGSVTQQAAFKTTVVDTTGAGDCFRGAFAAMLAQGHTIADCLEYAAASSALCVGLLGATMPSRDATLQALAAVRSNRTTEPSG</sequence>
<evidence type="ECO:0000256" key="9">
    <source>
        <dbReference type="ARBA" id="ARBA00022842"/>
    </source>
</evidence>
<evidence type="ECO:0000256" key="8">
    <source>
        <dbReference type="ARBA" id="ARBA00022840"/>
    </source>
</evidence>
<accession>A0A067CXB7</accession>
<dbReference type="EC" id="2.7.1.15" evidence="2"/>
<protein>
    <recommendedName>
        <fullName evidence="3">Ribokinase</fullName>
        <ecNumber evidence="2">2.7.1.15</ecNumber>
    </recommendedName>
</protein>
<dbReference type="OrthoDB" id="445007at2759"/>
<keyword evidence="10" id="KW-0630">Potassium</keyword>
<dbReference type="GO" id="GO:0004747">
    <property type="term" value="F:ribokinase activity"/>
    <property type="evidence" value="ECO:0007669"/>
    <property type="project" value="UniProtKB-EC"/>
</dbReference>
<dbReference type="InterPro" id="IPR002139">
    <property type="entry name" value="Ribo/fructo_kinase"/>
</dbReference>
<evidence type="ECO:0000256" key="4">
    <source>
        <dbReference type="ARBA" id="ARBA00022679"/>
    </source>
</evidence>
<dbReference type="GeneID" id="24124366"/>
<dbReference type="GO" id="GO:0006014">
    <property type="term" value="P:D-ribose metabolic process"/>
    <property type="evidence" value="ECO:0007669"/>
    <property type="project" value="InterPro"/>
</dbReference>
<dbReference type="Proteomes" id="UP000030745">
    <property type="component" value="Unassembled WGS sequence"/>
</dbReference>
<dbReference type="Gene3D" id="2.60.120.620">
    <property type="entry name" value="q2cbj1_9rhob like domain"/>
    <property type="match status" value="1"/>
</dbReference>
<evidence type="ECO:0000256" key="12">
    <source>
        <dbReference type="RuleBase" id="RU003704"/>
    </source>
</evidence>